<name>A0A6M3M6T7_9ZZZZ</name>
<dbReference type="EMBL" id="MT143738">
    <property type="protein sequence ID" value="QJB01850.1"/>
    <property type="molecule type" value="Genomic_DNA"/>
</dbReference>
<evidence type="ECO:0000313" key="1">
    <source>
        <dbReference type="EMBL" id="QJB01850.1"/>
    </source>
</evidence>
<reference evidence="1" key="1">
    <citation type="submission" date="2020-03" db="EMBL/GenBank/DDBJ databases">
        <title>The deep terrestrial virosphere.</title>
        <authorList>
            <person name="Holmfeldt K."/>
            <person name="Nilsson E."/>
            <person name="Simone D."/>
            <person name="Lopez-Fernandez M."/>
            <person name="Wu X."/>
            <person name="de Brujin I."/>
            <person name="Lundin D."/>
            <person name="Andersson A."/>
            <person name="Bertilsson S."/>
            <person name="Dopson M."/>
        </authorList>
    </citation>
    <scope>NUCLEOTIDE SEQUENCE</scope>
    <source>
        <strain evidence="1">MM171B01839</strain>
    </source>
</reference>
<protein>
    <submittedName>
        <fullName evidence="1">Uncharacterized protein</fullName>
    </submittedName>
</protein>
<dbReference type="AlphaFoldDB" id="A0A6M3M6T7"/>
<proteinExistence type="predicted"/>
<gene>
    <name evidence="1" type="ORF">MM171B01839_0013</name>
</gene>
<organism evidence="1">
    <name type="scientific">viral metagenome</name>
    <dbReference type="NCBI Taxonomy" id="1070528"/>
    <lineage>
        <taxon>unclassified sequences</taxon>
        <taxon>metagenomes</taxon>
        <taxon>organismal metagenomes</taxon>
    </lineage>
</organism>
<sequence length="79" mass="9260">MTEQGFVEIGEPRMTRLLMSRDIGNVHVEIMLEVEDLSSKIDVSKLLRDCLTATEEAIEEVNKRFFDEFAADQWRKERL</sequence>
<accession>A0A6M3M6T7</accession>